<dbReference type="OrthoDB" id="9794429at2"/>
<dbReference type="InterPro" id="IPR051920">
    <property type="entry name" value="MPT_Adenylyltrnsfr/MoaC-Rel"/>
</dbReference>
<feature type="domain" description="MoaB/Mog" evidence="4">
    <location>
        <begin position="26"/>
        <end position="172"/>
    </location>
</feature>
<evidence type="ECO:0000256" key="1">
    <source>
        <dbReference type="ARBA" id="ARBA00005046"/>
    </source>
</evidence>
<dbReference type="KEGG" id="ngv:CDO52_06245"/>
<evidence type="ECO:0000256" key="3">
    <source>
        <dbReference type="SAM" id="MobiDB-lite"/>
    </source>
</evidence>
<accession>A0A223S2T7</accession>
<name>A0A223S2T7_9ACTN</name>
<comment type="pathway">
    <text evidence="1">Cofactor biosynthesis; molybdopterin biosynthesis.</text>
</comment>
<dbReference type="InterPro" id="IPR001453">
    <property type="entry name" value="MoaB/Mog_dom"/>
</dbReference>
<dbReference type="EMBL" id="CP022753">
    <property type="protein sequence ID" value="ASU82443.1"/>
    <property type="molecule type" value="Genomic_DNA"/>
</dbReference>
<evidence type="ECO:0000256" key="2">
    <source>
        <dbReference type="ARBA" id="ARBA00023150"/>
    </source>
</evidence>
<dbReference type="SMART" id="SM00852">
    <property type="entry name" value="MoCF_biosynth"/>
    <property type="match status" value="1"/>
</dbReference>
<dbReference type="Proteomes" id="UP000215005">
    <property type="component" value="Chromosome"/>
</dbReference>
<keyword evidence="6" id="KW-1185">Reference proteome</keyword>
<dbReference type="PANTHER" id="PTHR43764">
    <property type="entry name" value="MOLYBDENUM COFACTOR BIOSYNTHESIS"/>
    <property type="match status" value="1"/>
</dbReference>
<reference evidence="5 6" key="1">
    <citation type="submission" date="2017-08" db="EMBL/GenBank/DDBJ databases">
        <title>The complete genome sequence of Nocardiopsis gilva YIM 90087.</title>
        <authorList>
            <person name="Yin M."/>
            <person name="Tang S."/>
        </authorList>
    </citation>
    <scope>NUCLEOTIDE SEQUENCE [LARGE SCALE GENOMIC DNA]</scope>
    <source>
        <strain evidence="5 6">YIM 90087</strain>
    </source>
</reference>
<dbReference type="AlphaFoldDB" id="A0A223S2T7"/>
<proteinExistence type="predicted"/>
<gene>
    <name evidence="5" type="ORF">CDO52_06245</name>
</gene>
<dbReference type="GO" id="GO:0006777">
    <property type="term" value="P:Mo-molybdopterin cofactor biosynthetic process"/>
    <property type="evidence" value="ECO:0007669"/>
    <property type="project" value="UniProtKB-KW"/>
</dbReference>
<dbReference type="Gene3D" id="3.40.980.10">
    <property type="entry name" value="MoaB/Mog-like domain"/>
    <property type="match status" value="1"/>
</dbReference>
<keyword evidence="2" id="KW-0501">Molybdenum cofactor biosynthesis</keyword>
<sequence>MSGHAAREGADRAEGADAAAPVRRVAVITASNRAAAGVYPDRSGPILVEELERAGFAAEGPWVVPDGAPVAEALRRALAEGYDAAITTGGTGLTPGTTPRRPPARCWSAKSRASRGAALGRAGQGRSHGTALPRPGGIAERGGHRMLVVNLPGSGGACATAWRCSGRSLDTPSTRCAAATTPDLLRPTPALAPVHGPVSPLVVRPLFRFPTGPFCHHIA</sequence>
<dbReference type="RefSeq" id="WP_094932255.1">
    <property type="nucleotide sequence ID" value="NZ_CP022753.1"/>
</dbReference>
<evidence type="ECO:0000313" key="6">
    <source>
        <dbReference type="Proteomes" id="UP000215005"/>
    </source>
</evidence>
<evidence type="ECO:0000259" key="4">
    <source>
        <dbReference type="SMART" id="SM00852"/>
    </source>
</evidence>
<dbReference type="InterPro" id="IPR036425">
    <property type="entry name" value="MoaB/Mog-like_dom_sf"/>
</dbReference>
<dbReference type="Pfam" id="PF00994">
    <property type="entry name" value="MoCF_biosynth"/>
    <property type="match status" value="1"/>
</dbReference>
<organism evidence="5 6">
    <name type="scientific">Nocardiopsis gilva YIM 90087</name>
    <dbReference type="NCBI Taxonomy" id="1235441"/>
    <lineage>
        <taxon>Bacteria</taxon>
        <taxon>Bacillati</taxon>
        <taxon>Actinomycetota</taxon>
        <taxon>Actinomycetes</taxon>
        <taxon>Streptosporangiales</taxon>
        <taxon>Nocardiopsidaceae</taxon>
        <taxon>Nocardiopsis</taxon>
    </lineage>
</organism>
<protein>
    <recommendedName>
        <fullName evidence="4">MoaB/Mog domain-containing protein</fullName>
    </recommendedName>
</protein>
<dbReference type="SUPFAM" id="SSF53218">
    <property type="entry name" value="Molybdenum cofactor biosynthesis proteins"/>
    <property type="match status" value="1"/>
</dbReference>
<feature type="region of interest" description="Disordered" evidence="3">
    <location>
        <begin position="119"/>
        <end position="139"/>
    </location>
</feature>
<evidence type="ECO:0000313" key="5">
    <source>
        <dbReference type="EMBL" id="ASU82443.1"/>
    </source>
</evidence>
<dbReference type="PANTHER" id="PTHR43764:SF1">
    <property type="entry name" value="MOLYBDOPTERIN MOLYBDOTRANSFERASE"/>
    <property type="match status" value="1"/>
</dbReference>